<sequence>MIYLNFIANVIIVAGLATAALDVRSDLLTITSSTTSAAITSASSLFWKFISTTARVVNVKQPEPNGKNAAEIQQVTTTTHHHPYDKTANNDNISKYTNFTNSTDGHGDNEDSKGTSNLDPGCLNFHPGTLQCYSSCLPECSVRRVNSIRVAEKMKECVFIIGSLLIQISEMDSFLSKK</sequence>
<evidence type="ECO:0000313" key="4">
    <source>
        <dbReference type="Proteomes" id="UP000015101"/>
    </source>
</evidence>
<dbReference type="HOGENOM" id="CLU_1512231_0_0_1"/>
<reference evidence="2 4" key="2">
    <citation type="journal article" date="2013" name="Nature">
        <title>Insights into bilaterian evolution from three spiralian genomes.</title>
        <authorList>
            <person name="Simakov O."/>
            <person name="Marletaz F."/>
            <person name="Cho S.J."/>
            <person name="Edsinger-Gonzales E."/>
            <person name="Havlak P."/>
            <person name="Hellsten U."/>
            <person name="Kuo D.H."/>
            <person name="Larsson T."/>
            <person name="Lv J."/>
            <person name="Arendt D."/>
            <person name="Savage R."/>
            <person name="Osoegawa K."/>
            <person name="de Jong P."/>
            <person name="Grimwood J."/>
            <person name="Chapman J.A."/>
            <person name="Shapiro H."/>
            <person name="Aerts A."/>
            <person name="Otillar R.P."/>
            <person name="Terry A.Y."/>
            <person name="Boore J.L."/>
            <person name="Grigoriev I.V."/>
            <person name="Lindberg D.R."/>
            <person name="Seaver E.C."/>
            <person name="Weisblat D.A."/>
            <person name="Putnam N.H."/>
            <person name="Rokhsar D.S."/>
        </authorList>
    </citation>
    <scope>NUCLEOTIDE SEQUENCE</scope>
</reference>
<name>T1FJD7_HELRO</name>
<dbReference type="EMBL" id="KB095821">
    <property type="protein sequence ID" value="ESO11377.1"/>
    <property type="molecule type" value="Genomic_DNA"/>
</dbReference>
<dbReference type="InParanoid" id="T1FJD7"/>
<accession>T1FJD7</accession>
<feature type="signal peptide" evidence="1">
    <location>
        <begin position="1"/>
        <end position="19"/>
    </location>
</feature>
<dbReference type="AlphaFoldDB" id="T1FJD7"/>
<dbReference type="RefSeq" id="XP_009010537.1">
    <property type="nucleotide sequence ID" value="XM_009012289.1"/>
</dbReference>
<keyword evidence="4" id="KW-1185">Reference proteome</keyword>
<keyword evidence="1" id="KW-0732">Signal</keyword>
<reference evidence="3" key="3">
    <citation type="submission" date="2015-06" db="UniProtKB">
        <authorList>
            <consortium name="EnsemblMetazoa"/>
        </authorList>
    </citation>
    <scope>IDENTIFICATION</scope>
</reference>
<dbReference type="CTD" id="20208936"/>
<evidence type="ECO:0000256" key="1">
    <source>
        <dbReference type="SAM" id="SignalP"/>
    </source>
</evidence>
<organism evidence="3 4">
    <name type="scientific">Helobdella robusta</name>
    <name type="common">Californian leech</name>
    <dbReference type="NCBI Taxonomy" id="6412"/>
    <lineage>
        <taxon>Eukaryota</taxon>
        <taxon>Metazoa</taxon>
        <taxon>Spiralia</taxon>
        <taxon>Lophotrochozoa</taxon>
        <taxon>Annelida</taxon>
        <taxon>Clitellata</taxon>
        <taxon>Hirudinea</taxon>
        <taxon>Rhynchobdellida</taxon>
        <taxon>Glossiphoniidae</taxon>
        <taxon>Helobdella</taxon>
    </lineage>
</organism>
<dbReference type="EnsemblMetazoa" id="HelroT183257">
    <property type="protein sequence ID" value="HelroP183257"/>
    <property type="gene ID" value="HelroG183257"/>
</dbReference>
<proteinExistence type="predicted"/>
<evidence type="ECO:0000313" key="3">
    <source>
        <dbReference type="EnsemblMetazoa" id="HelroP183257"/>
    </source>
</evidence>
<feature type="chain" id="PRO_5010980677" evidence="1">
    <location>
        <begin position="20"/>
        <end position="178"/>
    </location>
</feature>
<protein>
    <submittedName>
        <fullName evidence="2 3">Uncharacterized protein</fullName>
    </submittedName>
</protein>
<reference evidence="4" key="1">
    <citation type="submission" date="2012-12" db="EMBL/GenBank/DDBJ databases">
        <authorList>
            <person name="Hellsten U."/>
            <person name="Grimwood J."/>
            <person name="Chapman J.A."/>
            <person name="Shapiro H."/>
            <person name="Aerts A."/>
            <person name="Otillar R.P."/>
            <person name="Terry A.Y."/>
            <person name="Boore J.L."/>
            <person name="Simakov O."/>
            <person name="Marletaz F."/>
            <person name="Cho S.-J."/>
            <person name="Edsinger-Gonzales E."/>
            <person name="Havlak P."/>
            <person name="Kuo D.-H."/>
            <person name="Larsson T."/>
            <person name="Lv J."/>
            <person name="Arendt D."/>
            <person name="Savage R."/>
            <person name="Osoegawa K."/>
            <person name="de Jong P."/>
            <person name="Lindberg D.R."/>
            <person name="Seaver E.C."/>
            <person name="Weisblat D.A."/>
            <person name="Putnam N.H."/>
            <person name="Grigoriev I.V."/>
            <person name="Rokhsar D.S."/>
        </authorList>
    </citation>
    <scope>NUCLEOTIDE SEQUENCE</scope>
</reference>
<dbReference type="KEGG" id="hro:HELRODRAFT_183257"/>
<dbReference type="EMBL" id="AMQM01008660">
    <property type="status" value="NOT_ANNOTATED_CDS"/>
    <property type="molecule type" value="Genomic_DNA"/>
</dbReference>
<evidence type="ECO:0000313" key="2">
    <source>
        <dbReference type="EMBL" id="ESO11377.1"/>
    </source>
</evidence>
<dbReference type="GeneID" id="20208936"/>
<gene>
    <name evidence="3" type="primary">20208936</name>
    <name evidence="2" type="ORF">HELRODRAFT_183257</name>
</gene>
<dbReference type="Proteomes" id="UP000015101">
    <property type="component" value="Unassembled WGS sequence"/>
</dbReference>